<dbReference type="PROSITE" id="PS50048">
    <property type="entry name" value="ZN2_CY6_FUNGAL_2"/>
    <property type="match status" value="1"/>
</dbReference>
<name>A0A9P7V967_9ASCO</name>
<dbReference type="GeneID" id="66113960"/>
<organism evidence="3 4">
    <name type="scientific">Scheffersomyces spartinae</name>
    <dbReference type="NCBI Taxonomy" id="45513"/>
    <lineage>
        <taxon>Eukaryota</taxon>
        <taxon>Fungi</taxon>
        <taxon>Dikarya</taxon>
        <taxon>Ascomycota</taxon>
        <taxon>Saccharomycotina</taxon>
        <taxon>Pichiomycetes</taxon>
        <taxon>Debaryomycetaceae</taxon>
        <taxon>Scheffersomyces</taxon>
    </lineage>
</organism>
<dbReference type="GO" id="GO:0000981">
    <property type="term" value="F:DNA-binding transcription factor activity, RNA polymerase II-specific"/>
    <property type="evidence" value="ECO:0007669"/>
    <property type="project" value="InterPro"/>
</dbReference>
<evidence type="ECO:0000259" key="2">
    <source>
        <dbReference type="PROSITE" id="PS50048"/>
    </source>
</evidence>
<gene>
    <name evidence="3" type="ORF">KQ657_000586</name>
</gene>
<dbReference type="EMBL" id="JAHMUF010000011">
    <property type="protein sequence ID" value="KAG7193519.1"/>
    <property type="molecule type" value="Genomic_DNA"/>
</dbReference>
<comment type="caution">
    <text evidence="3">The sequence shown here is derived from an EMBL/GenBank/DDBJ whole genome shotgun (WGS) entry which is preliminary data.</text>
</comment>
<evidence type="ECO:0000313" key="3">
    <source>
        <dbReference type="EMBL" id="KAG7193519.1"/>
    </source>
</evidence>
<reference evidence="3" key="1">
    <citation type="submission" date="2021-03" db="EMBL/GenBank/DDBJ databases">
        <authorList>
            <person name="Palmer J.M."/>
        </authorList>
    </citation>
    <scope>NUCLEOTIDE SEQUENCE</scope>
    <source>
        <strain evidence="3">ARV_011</strain>
    </source>
</reference>
<feature type="compositionally biased region" description="Polar residues" evidence="1">
    <location>
        <begin position="426"/>
        <end position="436"/>
    </location>
</feature>
<dbReference type="Gene3D" id="4.10.240.10">
    <property type="entry name" value="Zn(2)-C6 fungal-type DNA-binding domain"/>
    <property type="match status" value="1"/>
</dbReference>
<dbReference type="InterPro" id="IPR001138">
    <property type="entry name" value="Zn2Cys6_DnaBD"/>
</dbReference>
<accession>A0A9P7V967</accession>
<feature type="region of interest" description="Disordered" evidence="1">
    <location>
        <begin position="297"/>
        <end position="332"/>
    </location>
</feature>
<dbReference type="Proteomes" id="UP000790833">
    <property type="component" value="Unassembled WGS sequence"/>
</dbReference>
<dbReference type="GO" id="GO:0008270">
    <property type="term" value="F:zinc ion binding"/>
    <property type="evidence" value="ECO:0007669"/>
    <property type="project" value="InterPro"/>
</dbReference>
<protein>
    <recommendedName>
        <fullName evidence="2">Zn(2)-C6 fungal-type domain-containing protein</fullName>
    </recommendedName>
</protein>
<dbReference type="InterPro" id="IPR036864">
    <property type="entry name" value="Zn2-C6_fun-type_DNA-bd_sf"/>
</dbReference>
<dbReference type="OrthoDB" id="3251668at2759"/>
<sequence>MSSSTPHQRTTSSALSDCTPSFIVFERLLNNFSKDEPNILLPLKLLNIPRSHTWSNNNNYNNCSVDTPPMTCQRFSDQNKLSSGRRSVQTPCLDLRLVHTEDVIKPSIFIKDQAKTIDNSSLGQNSSSSNTSFTFNFLGLGAKGARKTSLSDSSFLIKSSPLYTKYNYNCRELDVERAIYSDIRTSSSSNIGFWTHDHHHNDFADVTSKWSQSTPLTTGKSKLINQLLESPISQRNKRKSNVTADITALDDDDDDDRIPRRVKRAKLYADIETSTKLRQNGKSVTISADIYTDQESTMGGSIELEKSRLPKKKSPPPSTKPSKITNRRTRRFGGRVKKPVLLAKKKGVRSKSGCWTCRIRHKACPEDRPECGQCTRLSLKCDYNTVRPQYMYDPILRAKKLSEIRAITTKHKNLCLSSSRHKRQTKLNQRASSTTP</sequence>
<dbReference type="RefSeq" id="XP_043049067.1">
    <property type="nucleotide sequence ID" value="XM_043191424.1"/>
</dbReference>
<keyword evidence="4" id="KW-1185">Reference proteome</keyword>
<feature type="region of interest" description="Disordered" evidence="1">
    <location>
        <begin position="417"/>
        <end position="436"/>
    </location>
</feature>
<dbReference type="AlphaFoldDB" id="A0A9P7V967"/>
<evidence type="ECO:0000313" key="4">
    <source>
        <dbReference type="Proteomes" id="UP000790833"/>
    </source>
</evidence>
<dbReference type="SMART" id="SM00066">
    <property type="entry name" value="GAL4"/>
    <property type="match status" value="1"/>
</dbReference>
<evidence type="ECO:0000256" key="1">
    <source>
        <dbReference type="SAM" id="MobiDB-lite"/>
    </source>
</evidence>
<dbReference type="SUPFAM" id="SSF57701">
    <property type="entry name" value="Zn2/Cys6 DNA-binding domain"/>
    <property type="match status" value="1"/>
</dbReference>
<dbReference type="PROSITE" id="PS00463">
    <property type="entry name" value="ZN2_CY6_FUNGAL_1"/>
    <property type="match status" value="1"/>
</dbReference>
<proteinExistence type="predicted"/>
<dbReference type="Pfam" id="PF00172">
    <property type="entry name" value="Zn_clus"/>
    <property type="match status" value="1"/>
</dbReference>
<feature type="domain" description="Zn(2)-C6 fungal-type" evidence="2">
    <location>
        <begin position="353"/>
        <end position="383"/>
    </location>
</feature>